<sequence>MRTGGSKNTAASTLNASVIQTVFHDYGVPYKYPFIGFVILHIIIAGSSLLLHRKFDTKPQDEQKSEITDEINSNNADILLEKEKGLDDSFERYNENQENDTVNKGPTLKDSICSLTTISFLFLMSVFMLNFLYYIGTINSRLQNAVPDQVV</sequence>
<dbReference type="AlphaFoldDB" id="A0A6J8EIQ8"/>
<gene>
    <name evidence="2" type="ORF">MCOR_51757</name>
</gene>
<feature type="transmembrane region" description="Helical" evidence="1">
    <location>
        <begin position="112"/>
        <end position="135"/>
    </location>
</feature>
<evidence type="ECO:0000313" key="2">
    <source>
        <dbReference type="EMBL" id="CAC5419415.1"/>
    </source>
</evidence>
<evidence type="ECO:0000313" key="3">
    <source>
        <dbReference type="Proteomes" id="UP000507470"/>
    </source>
</evidence>
<keyword evidence="3" id="KW-1185">Reference proteome</keyword>
<keyword evidence="1" id="KW-0812">Transmembrane</keyword>
<keyword evidence="1" id="KW-1133">Transmembrane helix</keyword>
<dbReference type="EMBL" id="CACVKT020009029">
    <property type="protein sequence ID" value="CAC5419415.1"/>
    <property type="molecule type" value="Genomic_DNA"/>
</dbReference>
<reference evidence="2 3" key="1">
    <citation type="submission" date="2020-06" db="EMBL/GenBank/DDBJ databases">
        <authorList>
            <person name="Li R."/>
            <person name="Bekaert M."/>
        </authorList>
    </citation>
    <scope>NUCLEOTIDE SEQUENCE [LARGE SCALE GENOMIC DNA]</scope>
    <source>
        <strain evidence="3">wild</strain>
    </source>
</reference>
<proteinExistence type="predicted"/>
<keyword evidence="1" id="KW-0472">Membrane</keyword>
<dbReference type="OrthoDB" id="330047at2759"/>
<protein>
    <submittedName>
        <fullName evidence="2">Uncharacterized protein</fullName>
    </submittedName>
</protein>
<accession>A0A6J8EIQ8</accession>
<organism evidence="2 3">
    <name type="scientific">Mytilus coruscus</name>
    <name type="common">Sea mussel</name>
    <dbReference type="NCBI Taxonomy" id="42192"/>
    <lineage>
        <taxon>Eukaryota</taxon>
        <taxon>Metazoa</taxon>
        <taxon>Spiralia</taxon>
        <taxon>Lophotrochozoa</taxon>
        <taxon>Mollusca</taxon>
        <taxon>Bivalvia</taxon>
        <taxon>Autobranchia</taxon>
        <taxon>Pteriomorphia</taxon>
        <taxon>Mytilida</taxon>
        <taxon>Mytiloidea</taxon>
        <taxon>Mytilidae</taxon>
        <taxon>Mytilinae</taxon>
        <taxon>Mytilus</taxon>
    </lineage>
</organism>
<dbReference type="Proteomes" id="UP000507470">
    <property type="component" value="Unassembled WGS sequence"/>
</dbReference>
<name>A0A6J8EIQ8_MYTCO</name>
<feature type="transmembrane region" description="Helical" evidence="1">
    <location>
        <begin position="32"/>
        <end position="51"/>
    </location>
</feature>
<evidence type="ECO:0000256" key="1">
    <source>
        <dbReference type="SAM" id="Phobius"/>
    </source>
</evidence>